<evidence type="ECO:0000313" key="2">
    <source>
        <dbReference type="EMBL" id="PLR35226.1"/>
    </source>
</evidence>
<keyword evidence="3" id="KW-1185">Reference proteome</keyword>
<dbReference type="PROSITE" id="PS51340">
    <property type="entry name" value="MOSC"/>
    <property type="match status" value="1"/>
</dbReference>
<organism evidence="2 3">
    <name type="scientific">Chimaeribacter coloradensis</name>
    <dbReference type="NCBI Taxonomy" id="2060068"/>
    <lineage>
        <taxon>Bacteria</taxon>
        <taxon>Pseudomonadati</taxon>
        <taxon>Pseudomonadota</taxon>
        <taxon>Gammaproteobacteria</taxon>
        <taxon>Enterobacterales</taxon>
        <taxon>Yersiniaceae</taxon>
        <taxon>Chimaeribacter</taxon>
    </lineage>
</organism>
<dbReference type="InterPro" id="IPR005302">
    <property type="entry name" value="MoCF_Sase_C"/>
</dbReference>
<accession>A0A2N5E3D8</accession>
<dbReference type="PANTHER" id="PTHR30212:SF2">
    <property type="entry name" value="PROTEIN YIIM"/>
    <property type="match status" value="1"/>
</dbReference>
<protein>
    <submittedName>
        <fullName evidence="2">MOSC domain-containing protein</fullName>
    </submittedName>
</protein>
<dbReference type="Pfam" id="PF03473">
    <property type="entry name" value="MOSC"/>
    <property type="match status" value="1"/>
</dbReference>
<dbReference type="Proteomes" id="UP000234503">
    <property type="component" value="Unassembled WGS sequence"/>
</dbReference>
<dbReference type="GO" id="GO:0030170">
    <property type="term" value="F:pyridoxal phosphate binding"/>
    <property type="evidence" value="ECO:0007669"/>
    <property type="project" value="InterPro"/>
</dbReference>
<dbReference type="AlphaFoldDB" id="A0A2N5E3D8"/>
<comment type="caution">
    <text evidence="2">The sequence shown here is derived from an EMBL/GenBank/DDBJ whole genome shotgun (WGS) entry which is preliminary data.</text>
</comment>
<dbReference type="RefSeq" id="WP_101824480.1">
    <property type="nucleotide sequence ID" value="NZ_PJZH01000009.1"/>
</dbReference>
<dbReference type="GO" id="GO:0003824">
    <property type="term" value="F:catalytic activity"/>
    <property type="evidence" value="ECO:0007669"/>
    <property type="project" value="InterPro"/>
</dbReference>
<dbReference type="EMBL" id="PJZH01000009">
    <property type="protein sequence ID" value="PLR35226.1"/>
    <property type="molecule type" value="Genomic_DNA"/>
</dbReference>
<dbReference type="InterPro" id="IPR052353">
    <property type="entry name" value="Benzoxazolinone_Detox_Enz"/>
</dbReference>
<dbReference type="PANTHER" id="PTHR30212">
    <property type="entry name" value="PROTEIN YIIM"/>
    <property type="match status" value="1"/>
</dbReference>
<evidence type="ECO:0000313" key="3">
    <source>
        <dbReference type="Proteomes" id="UP000234503"/>
    </source>
</evidence>
<dbReference type="OrthoDB" id="9786134at2"/>
<proteinExistence type="predicted"/>
<sequence length="227" mass="25532">MHYPQVFIGPVRAFDTMPPSGISKRAAEGRILLTPLGLEGDEQAETRFHGGPDRALCHFPREHYAHLSQQFPQQAEHFQPPGFGENISTLGLTEQNVFIGDIFRWGEALIQVTQPRSPCYKMGIHLGVTQLSHYVQQSGRCGWLYRVLSPGYISDGQPLALLTRNSEVSVAEAISIAFNQPYDEEQYRRLLSAAGLAAAWSQKMQARLESRKIEDFSRRLDGTPRHN</sequence>
<dbReference type="NCBIfam" id="NF008577">
    <property type="entry name" value="PRK11536.1"/>
    <property type="match status" value="1"/>
</dbReference>
<evidence type="ECO:0000259" key="1">
    <source>
        <dbReference type="PROSITE" id="PS51340"/>
    </source>
</evidence>
<dbReference type="InterPro" id="IPR011037">
    <property type="entry name" value="Pyrv_Knase-like_insert_dom_sf"/>
</dbReference>
<dbReference type="Pfam" id="PF03475">
    <property type="entry name" value="YiiM_3-alpha"/>
    <property type="match status" value="1"/>
</dbReference>
<reference evidence="2 3" key="1">
    <citation type="submission" date="2017-12" db="EMBL/GenBank/DDBJ databases">
        <title>Characterization of six clinical isolates of Enterochimera gen. nov., a novel genus of the Yersiniaciae family and the three species Enterochimera arupensis sp. nov., Enterochimera coloradensis sp. nov, and Enterochimera californica sp. nov.</title>
        <authorList>
            <person name="Rossi A."/>
            <person name="Fisher M."/>
        </authorList>
    </citation>
    <scope>NUCLEOTIDE SEQUENCE [LARGE SCALE GENOMIC DNA]</scope>
    <source>
        <strain evidence="3">2016-Iso4</strain>
    </source>
</reference>
<dbReference type="GO" id="GO:0030151">
    <property type="term" value="F:molybdenum ion binding"/>
    <property type="evidence" value="ECO:0007669"/>
    <property type="project" value="InterPro"/>
</dbReference>
<dbReference type="SUPFAM" id="SSF50800">
    <property type="entry name" value="PK beta-barrel domain-like"/>
    <property type="match status" value="1"/>
</dbReference>
<name>A0A2N5E3D8_9GAMM</name>
<feature type="domain" description="MOSC" evidence="1">
    <location>
        <begin position="25"/>
        <end position="162"/>
    </location>
</feature>
<gene>
    <name evidence="2" type="ORF">CYR32_11200</name>
</gene>
<dbReference type="Gene3D" id="2.40.33.20">
    <property type="entry name" value="PK beta-barrel domain-like"/>
    <property type="match status" value="1"/>
</dbReference>
<dbReference type="InterPro" id="IPR005163">
    <property type="entry name" value="Tri_helical_YiiM-like"/>
</dbReference>